<dbReference type="OrthoDB" id="292232at2"/>
<dbReference type="CDD" id="cd06849">
    <property type="entry name" value="lipoyl_domain"/>
    <property type="match status" value="1"/>
</dbReference>
<dbReference type="InterPro" id="IPR000089">
    <property type="entry name" value="Biotin_lipoyl"/>
</dbReference>
<reference evidence="2 3" key="1">
    <citation type="submission" date="2019-03" db="EMBL/GenBank/DDBJ databases">
        <title>Deep-cultivation of Planctomycetes and their phenomic and genomic characterization uncovers novel biology.</title>
        <authorList>
            <person name="Wiegand S."/>
            <person name="Jogler M."/>
            <person name="Boedeker C."/>
            <person name="Pinto D."/>
            <person name="Vollmers J."/>
            <person name="Rivas-Marin E."/>
            <person name="Kohn T."/>
            <person name="Peeters S.H."/>
            <person name="Heuer A."/>
            <person name="Rast P."/>
            <person name="Oberbeckmann S."/>
            <person name="Bunk B."/>
            <person name="Jeske O."/>
            <person name="Meyerdierks A."/>
            <person name="Storesund J.E."/>
            <person name="Kallscheuer N."/>
            <person name="Luecker S."/>
            <person name="Lage O.M."/>
            <person name="Pohl T."/>
            <person name="Merkel B.J."/>
            <person name="Hornburger P."/>
            <person name="Mueller R.-W."/>
            <person name="Bruemmer F."/>
            <person name="Labrenz M."/>
            <person name="Spormann A.M."/>
            <person name="Op den Camp H."/>
            <person name="Overmann J."/>
            <person name="Amann R."/>
            <person name="Jetten M.S.M."/>
            <person name="Mascher T."/>
            <person name="Medema M.H."/>
            <person name="Devos D.P."/>
            <person name="Kaster A.-K."/>
            <person name="Ovreas L."/>
            <person name="Rohde M."/>
            <person name="Galperin M.Y."/>
            <person name="Jogler C."/>
        </authorList>
    </citation>
    <scope>NUCLEOTIDE SEQUENCE [LARGE SCALE GENOMIC DNA]</scope>
    <source>
        <strain evidence="2 3">V202</strain>
    </source>
</reference>
<sequence>MATPILVPHLGSADQKLKVSLWLSRVGEQVLAGDRVVELLIPGITFDVESPCSGTIISCDCQPGAEVCEGSVLGWIDEMKPDPSAELE</sequence>
<evidence type="ECO:0000313" key="2">
    <source>
        <dbReference type="EMBL" id="QDU07578.1"/>
    </source>
</evidence>
<dbReference type="Proteomes" id="UP000318384">
    <property type="component" value="Chromosome"/>
</dbReference>
<organism evidence="2 3">
    <name type="scientific">Gimesia aquarii</name>
    <dbReference type="NCBI Taxonomy" id="2527964"/>
    <lineage>
        <taxon>Bacteria</taxon>
        <taxon>Pseudomonadati</taxon>
        <taxon>Planctomycetota</taxon>
        <taxon>Planctomycetia</taxon>
        <taxon>Planctomycetales</taxon>
        <taxon>Planctomycetaceae</taxon>
        <taxon>Gimesia</taxon>
    </lineage>
</organism>
<dbReference type="SUPFAM" id="SSF51230">
    <property type="entry name" value="Single hybrid motif"/>
    <property type="match status" value="1"/>
</dbReference>
<dbReference type="Pfam" id="PF00364">
    <property type="entry name" value="Biotin_lipoyl"/>
    <property type="match status" value="1"/>
</dbReference>
<dbReference type="InterPro" id="IPR011053">
    <property type="entry name" value="Single_hybrid_motif"/>
</dbReference>
<dbReference type="RefSeq" id="WP_145171631.1">
    <property type="nucleotide sequence ID" value="NZ_CP037422.1"/>
</dbReference>
<name>A0A517WQT0_9PLAN</name>
<dbReference type="EMBL" id="CP037422">
    <property type="protein sequence ID" value="QDU07578.1"/>
    <property type="molecule type" value="Genomic_DNA"/>
</dbReference>
<dbReference type="Gene3D" id="2.40.50.100">
    <property type="match status" value="1"/>
</dbReference>
<protein>
    <submittedName>
        <fullName evidence="2">Branched-chain alpha-keto acid dehydrogenase subunit E2</fullName>
    </submittedName>
</protein>
<evidence type="ECO:0000259" key="1">
    <source>
        <dbReference type="Pfam" id="PF00364"/>
    </source>
</evidence>
<feature type="domain" description="Lipoyl-binding" evidence="1">
    <location>
        <begin position="5"/>
        <end position="74"/>
    </location>
</feature>
<proteinExistence type="predicted"/>
<accession>A0A517WQT0</accession>
<evidence type="ECO:0000313" key="3">
    <source>
        <dbReference type="Proteomes" id="UP000318384"/>
    </source>
</evidence>
<dbReference type="AlphaFoldDB" id="A0A517WQT0"/>
<keyword evidence="3" id="KW-1185">Reference proteome</keyword>
<gene>
    <name evidence="2" type="ORF">V202x_09360</name>
</gene>